<keyword evidence="3" id="KW-1185">Reference proteome</keyword>
<evidence type="ECO:0000256" key="1">
    <source>
        <dbReference type="SAM" id="Phobius"/>
    </source>
</evidence>
<dbReference type="EMBL" id="JBHTEC010000011">
    <property type="protein sequence ID" value="MFD0289770.1"/>
    <property type="molecule type" value="Genomic_DNA"/>
</dbReference>
<feature type="transmembrane region" description="Helical" evidence="1">
    <location>
        <begin position="21"/>
        <end position="46"/>
    </location>
</feature>
<organism evidence="2 3">
    <name type="scientific">Streptomyces lutosisoli</name>
    <dbReference type="NCBI Taxonomy" id="2665721"/>
    <lineage>
        <taxon>Bacteria</taxon>
        <taxon>Bacillati</taxon>
        <taxon>Actinomycetota</taxon>
        <taxon>Actinomycetes</taxon>
        <taxon>Kitasatosporales</taxon>
        <taxon>Streptomycetaceae</taxon>
        <taxon>Streptomyces</taxon>
    </lineage>
</organism>
<keyword evidence="1" id="KW-0812">Transmembrane</keyword>
<dbReference type="Proteomes" id="UP001596957">
    <property type="component" value="Unassembled WGS sequence"/>
</dbReference>
<protein>
    <submittedName>
        <fullName evidence="2">Uncharacterized protein</fullName>
    </submittedName>
</protein>
<name>A0ABW2W295_9ACTN</name>
<evidence type="ECO:0000313" key="3">
    <source>
        <dbReference type="Proteomes" id="UP001596957"/>
    </source>
</evidence>
<sequence length="49" mass="5351">MTPTSAPTPGHRSFTRRLRRTVGFALARGAAQATGTGLVGLLFWWITHK</sequence>
<keyword evidence="1" id="KW-1133">Transmembrane helix</keyword>
<gene>
    <name evidence="2" type="ORF">ACFQZP_51010</name>
</gene>
<comment type="caution">
    <text evidence="2">The sequence shown here is derived from an EMBL/GenBank/DDBJ whole genome shotgun (WGS) entry which is preliminary data.</text>
</comment>
<evidence type="ECO:0000313" key="2">
    <source>
        <dbReference type="EMBL" id="MFD0289770.1"/>
    </source>
</evidence>
<keyword evidence="1" id="KW-0472">Membrane</keyword>
<reference evidence="3" key="1">
    <citation type="journal article" date="2019" name="Int. J. Syst. Evol. Microbiol.">
        <title>The Global Catalogue of Microorganisms (GCM) 10K type strain sequencing project: providing services to taxonomists for standard genome sequencing and annotation.</title>
        <authorList>
            <consortium name="The Broad Institute Genomics Platform"/>
            <consortium name="The Broad Institute Genome Sequencing Center for Infectious Disease"/>
            <person name="Wu L."/>
            <person name="Ma J."/>
        </authorList>
    </citation>
    <scope>NUCLEOTIDE SEQUENCE [LARGE SCALE GENOMIC DNA]</scope>
    <source>
        <strain evidence="3">CGMCC 4.7198</strain>
    </source>
</reference>
<accession>A0ABW2W295</accession>
<dbReference type="RefSeq" id="WP_381265517.1">
    <property type="nucleotide sequence ID" value="NZ_JBHTBI010000167.1"/>
</dbReference>
<proteinExistence type="predicted"/>